<feature type="compositionally biased region" description="Polar residues" evidence="3">
    <location>
        <begin position="736"/>
        <end position="751"/>
    </location>
</feature>
<keyword evidence="6" id="KW-1185">Reference proteome</keyword>
<dbReference type="CDD" id="cd05380">
    <property type="entry name" value="CAP_euk"/>
    <property type="match status" value="1"/>
</dbReference>
<gene>
    <name evidence="5" type="ORF">SPLIT_LOCUS12430</name>
</gene>
<organism evidence="5 6">
    <name type="scientific">Spodoptera littoralis</name>
    <name type="common">Egyptian cotton leafworm</name>
    <dbReference type="NCBI Taxonomy" id="7109"/>
    <lineage>
        <taxon>Eukaryota</taxon>
        <taxon>Metazoa</taxon>
        <taxon>Ecdysozoa</taxon>
        <taxon>Arthropoda</taxon>
        <taxon>Hexapoda</taxon>
        <taxon>Insecta</taxon>
        <taxon>Pterygota</taxon>
        <taxon>Neoptera</taxon>
        <taxon>Endopterygota</taxon>
        <taxon>Lepidoptera</taxon>
        <taxon>Glossata</taxon>
        <taxon>Ditrysia</taxon>
        <taxon>Noctuoidea</taxon>
        <taxon>Noctuidae</taxon>
        <taxon>Amphipyrinae</taxon>
        <taxon>Spodoptera</taxon>
    </lineage>
</organism>
<dbReference type="SMART" id="SM00198">
    <property type="entry name" value="SCP"/>
    <property type="match status" value="1"/>
</dbReference>
<evidence type="ECO:0000313" key="6">
    <source>
        <dbReference type="Proteomes" id="UP001153321"/>
    </source>
</evidence>
<dbReference type="SUPFAM" id="SSF55797">
    <property type="entry name" value="PR-1-like"/>
    <property type="match status" value="1"/>
</dbReference>
<name>A0A9P0IJE0_SPOLI</name>
<dbReference type="Gene3D" id="3.40.33.10">
    <property type="entry name" value="CAP"/>
    <property type="match status" value="1"/>
</dbReference>
<dbReference type="AlphaFoldDB" id="A0A9P0IJE0"/>
<reference evidence="5" key="1">
    <citation type="submission" date="2022-02" db="EMBL/GenBank/DDBJ databases">
        <authorList>
            <person name="King R."/>
        </authorList>
    </citation>
    <scope>NUCLEOTIDE SEQUENCE</scope>
</reference>
<dbReference type="InterPro" id="IPR035940">
    <property type="entry name" value="CAP_sf"/>
</dbReference>
<protein>
    <recommendedName>
        <fullName evidence="4">SCP domain-containing protein</fullName>
    </recommendedName>
</protein>
<dbReference type="GO" id="GO:0005576">
    <property type="term" value="C:extracellular region"/>
    <property type="evidence" value="ECO:0007669"/>
    <property type="project" value="UniProtKB-SubCell"/>
</dbReference>
<evidence type="ECO:0000313" key="5">
    <source>
        <dbReference type="EMBL" id="CAH1647079.1"/>
    </source>
</evidence>
<evidence type="ECO:0000256" key="2">
    <source>
        <dbReference type="ARBA" id="ARBA00022525"/>
    </source>
</evidence>
<sequence>MSQSYALQIHGPGPSCISYDQSALLTNQNKFELVNNINERRNFVAMGHSKILPLAANMKKIYWSNELATAAQRWADQCDPSLYPDKEDQCRDLENVNVGQNIASILGPSPGLSVKSFVEMWFMQVVDYIGSVAYYNKSKDYKTNHLTQLLWATTEYVGCGKSKFYVNERNTMVERLVCNFAPRGNVHGRPVYSIGYPGTQCRSNMKSDDKYHGLCAHEKDFTKLMNQNHHPMNSLLRILNLSNDSVKHEIDPIRNILRQNIVNSNSSNKQRNQKTRHILANKTNGSLKRIPQLRKQLFRNNNLMNISQNNNEYHYQYDRGHSHLYHGHEPLQHNYESTTTMNTNPNFRRYDFTTEPSNSYSSTDYRKFNHFGQCTRRNPNNCAPHQCTKAPHECCQTTMCPSTCTEVSCSQFMEDPPCPLPYILSPCPLTQQTCPTPAFTDCNYHTNCPCSTPCSTTTRSYCLTTICPGLRKQNNEFDAIRKPGTYQYYDLIPNVVVRSGNHKKPLEILSPKTKTYDIETNKKVPKNKDSDLIHKTFAEFPKYNLQSDDYIYHSFDRGSHSGLRKRRQLKKHVSVKPFWQLESPDVKLLRFTTLSNNLKTKKNVKPARLITTTEPITVSFKDDTSRPPAHNKTEKYLSFDELMHLRKLNPKLLGQHNFRRADPTTEYTINTQFINVKHCTRKVTCTWTAFSPGTDDENTAIYRPGDGGSRTPPGFVDGCTQTHTCTREFVDRNIRKTTSSDGSDANDNSYNPDHHNPDRSPGYNADDGDYCERRSLNVRRRNSDTKKQTPYVVGDFSYTNIPIVNINTDINLYSTGGDTTESILERHECDCNNNYGRRKREGAQYFRGCDEKNTKVSLSYSDIYHLILNKILRSSQIDKSRDQCPCNEAKKSTTTMFSKIIIIQFVLDKVVFKIISPNI</sequence>
<comment type="subcellular location">
    <subcellularLocation>
        <location evidence="1">Secreted</location>
    </subcellularLocation>
</comment>
<feature type="region of interest" description="Disordered" evidence="3">
    <location>
        <begin position="730"/>
        <end position="768"/>
    </location>
</feature>
<dbReference type="InterPro" id="IPR001283">
    <property type="entry name" value="CRISP-related"/>
</dbReference>
<dbReference type="Pfam" id="PF00188">
    <property type="entry name" value="CAP"/>
    <property type="match status" value="1"/>
</dbReference>
<accession>A0A9P0IJE0</accession>
<dbReference type="PRINTS" id="PR00838">
    <property type="entry name" value="V5ALLERGEN"/>
</dbReference>
<evidence type="ECO:0000256" key="1">
    <source>
        <dbReference type="ARBA" id="ARBA00004613"/>
    </source>
</evidence>
<dbReference type="Proteomes" id="UP001153321">
    <property type="component" value="Chromosome 9"/>
</dbReference>
<dbReference type="EMBL" id="LR824540">
    <property type="protein sequence ID" value="CAH1647079.1"/>
    <property type="molecule type" value="Genomic_DNA"/>
</dbReference>
<proteinExistence type="predicted"/>
<dbReference type="InterPro" id="IPR002413">
    <property type="entry name" value="V5_allergen-like"/>
</dbReference>
<dbReference type="PANTHER" id="PTHR10334">
    <property type="entry name" value="CYSTEINE-RICH SECRETORY PROTEIN-RELATED"/>
    <property type="match status" value="1"/>
</dbReference>
<feature type="domain" description="SCP" evidence="4">
    <location>
        <begin position="38"/>
        <end position="188"/>
    </location>
</feature>
<keyword evidence="2" id="KW-0964">Secreted</keyword>
<dbReference type="PRINTS" id="PR00837">
    <property type="entry name" value="V5TPXLIKE"/>
</dbReference>
<dbReference type="InterPro" id="IPR014044">
    <property type="entry name" value="CAP_dom"/>
</dbReference>
<evidence type="ECO:0000256" key="3">
    <source>
        <dbReference type="SAM" id="MobiDB-lite"/>
    </source>
</evidence>
<evidence type="ECO:0000259" key="4">
    <source>
        <dbReference type="SMART" id="SM00198"/>
    </source>
</evidence>